<dbReference type="RefSeq" id="XP_011410911.1">
    <property type="nucleotide sequence ID" value="XM_011412609.1"/>
</dbReference>
<evidence type="ECO:0000313" key="3">
    <source>
        <dbReference type="Proteomes" id="UP000002498"/>
    </source>
</evidence>
<name>A0A0B2XFN4_METRA</name>
<dbReference type="HOGENOM" id="CLU_021166_0_0_1"/>
<reference evidence="2 3" key="1">
    <citation type="journal article" date="2011" name="PLoS Genet.">
        <title>Genome sequencing and comparative transcriptomics of the model entomopathogenic fungi Metarhizium anisopliae and M. acridum.</title>
        <authorList>
            <person name="Gao Q."/>
            <person name="Jin K."/>
            <person name="Ying S.H."/>
            <person name="Zhang Y."/>
            <person name="Xiao G."/>
            <person name="Shang Y."/>
            <person name="Duan Z."/>
            <person name="Hu X."/>
            <person name="Xie X.Q."/>
            <person name="Zhou G."/>
            <person name="Peng G."/>
            <person name="Luo Z."/>
            <person name="Huang W."/>
            <person name="Wang B."/>
            <person name="Fang W."/>
            <person name="Wang S."/>
            <person name="Zhong Y."/>
            <person name="Ma L.J."/>
            <person name="St Leger R.J."/>
            <person name="Zhao G.P."/>
            <person name="Pei Y."/>
            <person name="Feng M.G."/>
            <person name="Xia Y."/>
            <person name="Wang C."/>
        </authorList>
    </citation>
    <scope>NUCLEOTIDE SEQUENCE [LARGE SCALE GENOMIC DNA]</scope>
    <source>
        <strain evidence="3">ARSEF 23 / ATCC MYA-3075</strain>
    </source>
</reference>
<feature type="compositionally biased region" description="Polar residues" evidence="1">
    <location>
        <begin position="615"/>
        <end position="625"/>
    </location>
</feature>
<protein>
    <recommendedName>
        <fullName evidence="4">HSPA12-like nucleotide binding domain family protein</fullName>
    </recommendedName>
</protein>
<reference evidence="2 3" key="2">
    <citation type="journal article" date="2014" name="Proc. Natl. Acad. Sci. U.S.A.">
        <title>Trajectory and genomic determinants of fungal-pathogen speciation and host adaptation.</title>
        <authorList>
            <person name="Hu X."/>
            <person name="Xiao G."/>
            <person name="Zheng P."/>
            <person name="Shang Y."/>
            <person name="Su Y."/>
            <person name="Zhang X."/>
            <person name="Liu X."/>
            <person name="Zhan S."/>
            <person name="St Leger R.J."/>
            <person name="Wang C."/>
        </authorList>
    </citation>
    <scope>GENOME REANNOTATION</scope>
    <source>
        <strain evidence="3">ARSEF 23 / ATCC MYA-3075</strain>
    </source>
</reference>
<evidence type="ECO:0000256" key="1">
    <source>
        <dbReference type="SAM" id="MobiDB-lite"/>
    </source>
</evidence>
<feature type="compositionally biased region" description="Low complexity" evidence="1">
    <location>
        <begin position="712"/>
        <end position="730"/>
    </location>
</feature>
<sequence>MAGNHDVAEPSTKRRKTNPVPVSLALDIGTSGTRASITWSNKTRNVPMGYRTDHDGKSAPYYSFSTAMISTPDGLELAGLRPISEYGEEHYGLKESLDDRLCSEGGPGKDFRDFCAKRGTDHWKALRLLLRDRWRYINNQIRKMLVNVEFEITEVVFTVPAAQASDDLLEGETFGRDIQAGMTRCAIEAGIPENVIAPFRTEPEAIASYVASRDAKPVKSRRRKNPQYDEPRIEIVLDMGAGTTDVATYLVFEGRAILLRKPDGRSVGIGRLWHLWERECQSWVTDANPWKDISRDLRYHVHEMPEGCSDFKRGDKTIRASDFQNDLNDCCDEALKLLETELWSVDEAKTDRLRTVRLHGAALSNPHIKSYFLKSLDSICIRMREGGRKAEFEVDILDRKEDEDEMNDGGYFVETCQSEDQLCKSSMRRGKAVFSKNPLPGFRRAVVGVMTTLPVRSDAPIVVGEAPLQKAVLELKAPGKLEVESGYEQMTVATEPDDFWIELQELLHLDKPLEGKVSDNTGRPYWSDEYAMPMGPQKFDLTGLRSTGDKVWVKLIREASTLYILEVNCGDENPRDEKAADGQAIRRRLKLCKDGEMEIFDVASDEDKADEHTNVSRPVNGQGTRSDGLDKAMWNGRAGSTRYPLRSKGATDVLSGQQQTAPEAGSPVLGIDAQQLLPIGKMVSQSEQLNHDPYGVPSDGEQAVPRTPAAPPAARTPLPLRKPALTAPPTEVLRTPSPPKSTARTFTKKISVLHLLGPST</sequence>
<dbReference type="GeneID" id="23633142"/>
<proteinExistence type="predicted"/>
<organism evidence="2 3">
    <name type="scientific">Metarhizium robertsii (strain ARSEF 23 / ATCC MYA-3075)</name>
    <name type="common">Metarhizium anisopliae (strain ARSEF 23)</name>
    <dbReference type="NCBI Taxonomy" id="655844"/>
    <lineage>
        <taxon>Eukaryota</taxon>
        <taxon>Fungi</taxon>
        <taxon>Dikarya</taxon>
        <taxon>Ascomycota</taxon>
        <taxon>Pezizomycotina</taxon>
        <taxon>Sordariomycetes</taxon>
        <taxon>Hypocreomycetidae</taxon>
        <taxon>Hypocreales</taxon>
        <taxon>Clavicipitaceae</taxon>
        <taxon>Metarhizium</taxon>
    </lineage>
</organism>
<feature type="region of interest" description="Disordered" evidence="1">
    <location>
        <begin position="608"/>
        <end position="631"/>
    </location>
</feature>
<keyword evidence="3" id="KW-1185">Reference proteome</keyword>
<dbReference type="AlphaFoldDB" id="A0A0B2XFN4"/>
<feature type="region of interest" description="Disordered" evidence="1">
    <location>
        <begin position="695"/>
        <end position="744"/>
    </location>
</feature>
<gene>
    <name evidence="2" type="ORF">MAA_11694</name>
</gene>
<evidence type="ECO:0000313" key="2">
    <source>
        <dbReference type="EMBL" id="KHO10736.1"/>
    </source>
</evidence>
<dbReference type="SUPFAM" id="SSF53067">
    <property type="entry name" value="Actin-like ATPase domain"/>
    <property type="match status" value="1"/>
</dbReference>
<accession>A0A0B2XFN4</accession>
<dbReference type="EMBL" id="ADNJ02000013">
    <property type="protein sequence ID" value="KHO10736.1"/>
    <property type="molecule type" value="Genomic_DNA"/>
</dbReference>
<dbReference type="InterPro" id="IPR043129">
    <property type="entry name" value="ATPase_NBD"/>
</dbReference>
<evidence type="ECO:0008006" key="4">
    <source>
        <dbReference type="Google" id="ProtNLM"/>
    </source>
</evidence>
<comment type="caution">
    <text evidence="2">The sequence shown here is derived from an EMBL/GenBank/DDBJ whole genome shotgun (WGS) entry which is preliminary data.</text>
</comment>
<dbReference type="KEGG" id="maj:MAA_11694"/>
<dbReference type="Proteomes" id="UP000002498">
    <property type="component" value="Unassembled WGS sequence"/>
</dbReference>